<evidence type="ECO:0000313" key="2">
    <source>
        <dbReference type="EMBL" id="KAK4873442.1"/>
    </source>
</evidence>
<dbReference type="Proteomes" id="UP001353858">
    <property type="component" value="Unassembled WGS sequence"/>
</dbReference>
<sequence length="132" mass="14844">MKSGKAPDPNEITAEILRTVCRVIRDELLSCVNNVLEAVPSREIGRPEELEGRGLKTVDKSTIENVILSHPSVRQAIVIGIPHEIDGEHPMGVVVLKDKYKNVSEKEMEEFVKERVQDSHRLRTGVKILNQL</sequence>
<dbReference type="Pfam" id="PF13193">
    <property type="entry name" value="AMP-binding_C"/>
    <property type="match status" value="1"/>
</dbReference>
<evidence type="ECO:0000313" key="3">
    <source>
        <dbReference type="Proteomes" id="UP001353858"/>
    </source>
</evidence>
<organism evidence="2 3">
    <name type="scientific">Aquatica leii</name>
    <dbReference type="NCBI Taxonomy" id="1421715"/>
    <lineage>
        <taxon>Eukaryota</taxon>
        <taxon>Metazoa</taxon>
        <taxon>Ecdysozoa</taxon>
        <taxon>Arthropoda</taxon>
        <taxon>Hexapoda</taxon>
        <taxon>Insecta</taxon>
        <taxon>Pterygota</taxon>
        <taxon>Neoptera</taxon>
        <taxon>Endopterygota</taxon>
        <taxon>Coleoptera</taxon>
        <taxon>Polyphaga</taxon>
        <taxon>Elateriformia</taxon>
        <taxon>Elateroidea</taxon>
        <taxon>Lampyridae</taxon>
        <taxon>Luciolinae</taxon>
        <taxon>Aquatica</taxon>
    </lineage>
</organism>
<dbReference type="InterPro" id="IPR025110">
    <property type="entry name" value="AMP-bd_C"/>
</dbReference>
<keyword evidence="3" id="KW-1185">Reference proteome</keyword>
<dbReference type="SUPFAM" id="SSF56801">
    <property type="entry name" value="Acetyl-CoA synthetase-like"/>
    <property type="match status" value="1"/>
</dbReference>
<dbReference type="EMBL" id="JARPUR010000007">
    <property type="protein sequence ID" value="KAK4873442.1"/>
    <property type="molecule type" value="Genomic_DNA"/>
</dbReference>
<reference evidence="3" key="1">
    <citation type="submission" date="2023-01" db="EMBL/GenBank/DDBJ databases">
        <title>Key to firefly adult light organ development and bioluminescence: homeobox transcription factors regulate luciferase expression and transportation to peroxisome.</title>
        <authorList>
            <person name="Fu X."/>
        </authorList>
    </citation>
    <scope>NUCLEOTIDE SEQUENCE [LARGE SCALE GENOMIC DNA]</scope>
</reference>
<comment type="caution">
    <text evidence="2">The sequence shown here is derived from an EMBL/GenBank/DDBJ whole genome shotgun (WGS) entry which is preliminary data.</text>
</comment>
<dbReference type="InterPro" id="IPR045851">
    <property type="entry name" value="AMP-bd_C_sf"/>
</dbReference>
<dbReference type="AlphaFoldDB" id="A0AAN7PQV0"/>
<dbReference type="Gene3D" id="3.30.300.30">
    <property type="match status" value="1"/>
</dbReference>
<accession>A0AAN7PQV0</accession>
<evidence type="ECO:0000259" key="1">
    <source>
        <dbReference type="Pfam" id="PF13193"/>
    </source>
</evidence>
<protein>
    <recommendedName>
        <fullName evidence="1">AMP-binding enzyme C-terminal domain-containing protein</fullName>
    </recommendedName>
</protein>
<name>A0AAN7PQV0_9COLE</name>
<feature type="domain" description="AMP-binding enzyme C-terminal" evidence="1">
    <location>
        <begin position="63"/>
        <end position="131"/>
    </location>
</feature>
<proteinExistence type="predicted"/>
<gene>
    <name evidence="2" type="ORF">RN001_015471</name>
</gene>